<accession>A0ABW5RGA4</accession>
<feature type="transmembrane region" description="Helical" evidence="7">
    <location>
        <begin position="389"/>
        <end position="409"/>
    </location>
</feature>
<evidence type="ECO:0000256" key="7">
    <source>
        <dbReference type="SAM" id="Phobius"/>
    </source>
</evidence>
<feature type="transmembrane region" description="Helical" evidence="7">
    <location>
        <begin position="357"/>
        <end position="377"/>
    </location>
</feature>
<feature type="transmembrane region" description="Helical" evidence="7">
    <location>
        <begin position="96"/>
        <end position="117"/>
    </location>
</feature>
<keyword evidence="5 7" id="KW-1133">Transmembrane helix</keyword>
<evidence type="ECO:0000256" key="6">
    <source>
        <dbReference type="ARBA" id="ARBA00023136"/>
    </source>
</evidence>
<feature type="transmembrane region" description="Helical" evidence="7">
    <location>
        <begin position="20"/>
        <end position="38"/>
    </location>
</feature>
<dbReference type="NCBIfam" id="TIGR00797">
    <property type="entry name" value="matE"/>
    <property type="match status" value="1"/>
</dbReference>
<feature type="transmembrane region" description="Helical" evidence="7">
    <location>
        <begin position="415"/>
        <end position="434"/>
    </location>
</feature>
<evidence type="ECO:0000256" key="5">
    <source>
        <dbReference type="ARBA" id="ARBA00022989"/>
    </source>
</evidence>
<evidence type="ECO:0000313" key="8">
    <source>
        <dbReference type="EMBL" id="MFD2673454.1"/>
    </source>
</evidence>
<name>A0ABW5RGA4_9BACL</name>
<comment type="caution">
    <text evidence="8">The sequence shown here is derived from an EMBL/GenBank/DDBJ whole genome shotgun (WGS) entry which is preliminary data.</text>
</comment>
<feature type="transmembrane region" description="Helical" evidence="7">
    <location>
        <begin position="50"/>
        <end position="75"/>
    </location>
</feature>
<keyword evidence="6 7" id="KW-0472">Membrane</keyword>
<dbReference type="CDD" id="cd13138">
    <property type="entry name" value="MATE_yoeA_like"/>
    <property type="match status" value="1"/>
</dbReference>
<feature type="transmembrane region" description="Helical" evidence="7">
    <location>
        <begin position="238"/>
        <end position="262"/>
    </location>
</feature>
<evidence type="ECO:0000256" key="1">
    <source>
        <dbReference type="ARBA" id="ARBA00004651"/>
    </source>
</evidence>
<feature type="transmembrane region" description="Helical" evidence="7">
    <location>
        <begin position="137"/>
        <end position="159"/>
    </location>
</feature>
<feature type="transmembrane region" description="Helical" evidence="7">
    <location>
        <begin position="282"/>
        <end position="299"/>
    </location>
</feature>
<proteinExistence type="predicted"/>
<keyword evidence="3" id="KW-1003">Cell membrane</keyword>
<dbReference type="PANTHER" id="PTHR43549:SF3">
    <property type="entry name" value="MULTIDRUG RESISTANCE PROTEIN YPNP-RELATED"/>
    <property type="match status" value="1"/>
</dbReference>
<dbReference type="Pfam" id="PF01554">
    <property type="entry name" value="MatE"/>
    <property type="match status" value="2"/>
</dbReference>
<dbReference type="Proteomes" id="UP001597497">
    <property type="component" value="Unassembled WGS sequence"/>
</dbReference>
<gene>
    <name evidence="8" type="ORF">ACFSUC_18050</name>
</gene>
<feature type="transmembrane region" description="Helical" evidence="7">
    <location>
        <begin position="196"/>
        <end position="217"/>
    </location>
</feature>
<comment type="subcellular location">
    <subcellularLocation>
        <location evidence="1">Cell membrane</location>
        <topology evidence="1">Multi-pass membrane protein</topology>
    </subcellularLocation>
</comment>
<keyword evidence="2" id="KW-0813">Transport</keyword>
<dbReference type="InterPro" id="IPR002528">
    <property type="entry name" value="MATE_fam"/>
</dbReference>
<organism evidence="8 9">
    <name type="scientific">Marinicrinis sediminis</name>
    <dbReference type="NCBI Taxonomy" id="1652465"/>
    <lineage>
        <taxon>Bacteria</taxon>
        <taxon>Bacillati</taxon>
        <taxon>Bacillota</taxon>
        <taxon>Bacilli</taxon>
        <taxon>Bacillales</taxon>
        <taxon>Paenibacillaceae</taxon>
    </lineage>
</organism>
<dbReference type="InterPro" id="IPR048279">
    <property type="entry name" value="MdtK-like"/>
</dbReference>
<dbReference type="PIRSF" id="PIRSF006603">
    <property type="entry name" value="DinF"/>
    <property type="match status" value="1"/>
</dbReference>
<dbReference type="PANTHER" id="PTHR43549">
    <property type="entry name" value="MULTIDRUG RESISTANCE PROTEIN YPNP-RELATED"/>
    <property type="match status" value="1"/>
</dbReference>
<protein>
    <submittedName>
        <fullName evidence="8">MATE family efflux transporter</fullName>
    </submittedName>
</protein>
<sequence>MTQDERMDFTQGPLLQKMLWFAWPTFIANLLQASYQFIDSLWIGNLLGKNAIGAVAISAPIIFSVLSFMIGINGATLTVLSQYKGRKDEAGMQKALNAFSFILSLLAIFLGLAGFILTPTLLDWLGTPPDLIADARIYLQIHFAGILFLMGYNYVSTVLRAMGDSKTPVRFVVMAVLLNAVLDPLFIAGFDLGMAGAAYATIVAQGAAFLYGLGFSVKKRNVPFQWPSLPSRQHGMQVLKLGVPGGLQMMAISSGMVAILAVVSRFGSDVVSGFGAASRIESLIMIPAFTMGSVVNSMAGQNVGAQIWSRVHQIARQGAVLIFAVSTTISLLVFLGAEFLIRLFVSDSATIDYGVEYLQLIAFFYPFLGLNFVLNGIARSSGAMLQVLILNLVSFWALRFPLAYGFSLWMGSKGIALGIGISFVLSSLIAAGYYRYGGWQKIKVLDTDKAQT</sequence>
<dbReference type="InterPro" id="IPR052031">
    <property type="entry name" value="Membrane_Transporter-Flippase"/>
</dbReference>
<dbReference type="RefSeq" id="WP_379931042.1">
    <property type="nucleotide sequence ID" value="NZ_JBHUMM010000044.1"/>
</dbReference>
<reference evidence="9" key="1">
    <citation type="journal article" date="2019" name="Int. J. Syst. Evol. Microbiol.">
        <title>The Global Catalogue of Microorganisms (GCM) 10K type strain sequencing project: providing services to taxonomists for standard genome sequencing and annotation.</title>
        <authorList>
            <consortium name="The Broad Institute Genomics Platform"/>
            <consortium name="The Broad Institute Genome Sequencing Center for Infectious Disease"/>
            <person name="Wu L."/>
            <person name="Ma J."/>
        </authorList>
    </citation>
    <scope>NUCLEOTIDE SEQUENCE [LARGE SCALE GENOMIC DNA]</scope>
    <source>
        <strain evidence="9">KCTC 33676</strain>
    </source>
</reference>
<feature type="transmembrane region" description="Helical" evidence="7">
    <location>
        <begin position="320"/>
        <end position="345"/>
    </location>
</feature>
<keyword evidence="9" id="KW-1185">Reference proteome</keyword>
<evidence type="ECO:0000256" key="4">
    <source>
        <dbReference type="ARBA" id="ARBA00022692"/>
    </source>
</evidence>
<evidence type="ECO:0000256" key="2">
    <source>
        <dbReference type="ARBA" id="ARBA00022448"/>
    </source>
</evidence>
<evidence type="ECO:0000313" key="9">
    <source>
        <dbReference type="Proteomes" id="UP001597497"/>
    </source>
</evidence>
<feature type="transmembrane region" description="Helical" evidence="7">
    <location>
        <begin position="171"/>
        <end position="190"/>
    </location>
</feature>
<keyword evidence="4 7" id="KW-0812">Transmembrane</keyword>
<dbReference type="EMBL" id="JBHUMM010000044">
    <property type="protein sequence ID" value="MFD2673454.1"/>
    <property type="molecule type" value="Genomic_DNA"/>
</dbReference>
<evidence type="ECO:0000256" key="3">
    <source>
        <dbReference type="ARBA" id="ARBA00022475"/>
    </source>
</evidence>